<dbReference type="AlphaFoldDB" id="A0A7J7LXF6"/>
<evidence type="ECO:0000256" key="4">
    <source>
        <dbReference type="ARBA" id="ARBA00022989"/>
    </source>
</evidence>
<feature type="coiled-coil region" evidence="6">
    <location>
        <begin position="36"/>
        <end position="78"/>
    </location>
</feature>
<comment type="caution">
    <text evidence="8">The sequence shown here is derived from an EMBL/GenBank/DDBJ whole genome shotgun (WGS) entry which is preliminary data.</text>
</comment>
<keyword evidence="9" id="KW-1185">Reference proteome</keyword>
<organism evidence="8 9">
    <name type="scientific">Kingdonia uniflora</name>
    <dbReference type="NCBI Taxonomy" id="39325"/>
    <lineage>
        <taxon>Eukaryota</taxon>
        <taxon>Viridiplantae</taxon>
        <taxon>Streptophyta</taxon>
        <taxon>Embryophyta</taxon>
        <taxon>Tracheophyta</taxon>
        <taxon>Spermatophyta</taxon>
        <taxon>Magnoliopsida</taxon>
        <taxon>Ranunculales</taxon>
        <taxon>Circaeasteraceae</taxon>
        <taxon>Kingdonia</taxon>
    </lineage>
</organism>
<keyword evidence="4 7" id="KW-1133">Transmembrane helix</keyword>
<keyword evidence="6" id="KW-0175">Coiled coil</keyword>
<gene>
    <name evidence="8" type="ORF">GIB67_009768</name>
</gene>
<keyword evidence="5 7" id="KW-0472">Membrane</keyword>
<dbReference type="GO" id="GO:0016020">
    <property type="term" value="C:membrane"/>
    <property type="evidence" value="ECO:0007669"/>
    <property type="project" value="UniProtKB-SubCell"/>
</dbReference>
<evidence type="ECO:0000256" key="3">
    <source>
        <dbReference type="ARBA" id="ARBA00022692"/>
    </source>
</evidence>
<reference evidence="8 9" key="1">
    <citation type="journal article" date="2020" name="IScience">
        <title>Genome Sequencing of the Endangered Kingdonia uniflora (Circaeasteraceae, Ranunculales) Reveals Potential Mechanisms of Evolutionary Specialization.</title>
        <authorList>
            <person name="Sun Y."/>
            <person name="Deng T."/>
            <person name="Zhang A."/>
            <person name="Moore M.J."/>
            <person name="Landis J.B."/>
            <person name="Lin N."/>
            <person name="Zhang H."/>
            <person name="Zhang X."/>
            <person name="Huang J."/>
            <person name="Zhang X."/>
            <person name="Sun H."/>
            <person name="Wang H."/>
        </authorList>
    </citation>
    <scope>NUCLEOTIDE SEQUENCE [LARGE SCALE GENOMIC DNA]</scope>
    <source>
        <strain evidence="8">TB1705</strain>
        <tissue evidence="8">Leaf</tissue>
    </source>
</reference>
<evidence type="ECO:0000313" key="9">
    <source>
        <dbReference type="Proteomes" id="UP000541444"/>
    </source>
</evidence>
<evidence type="ECO:0000256" key="5">
    <source>
        <dbReference type="ARBA" id="ARBA00023136"/>
    </source>
</evidence>
<dbReference type="EMBL" id="JACGCM010001927">
    <property type="protein sequence ID" value="KAF6147285.1"/>
    <property type="molecule type" value="Genomic_DNA"/>
</dbReference>
<dbReference type="InterPro" id="IPR007248">
    <property type="entry name" value="Mpv17_PMP22"/>
</dbReference>
<sequence>MIENDNEMKAARENLSASEAAAEHLYIALPAKDMEFRAMQRKYDGLNERVARLKTELTKKLNAEIERLRAQVPDLEAINQAESTKANKKLEDSIAFDALIERKMTHHKRMYAILESRLQKVRSHFSKIVIFYASRSDQLKSTVAYFVEEVKRLELGRDILFKSLFDKGYICRVNIDRGNYMAFMETNLDPRPADLIERGRVVGTHKLSSDRPPIIDVEKNLEVSLISSDFTLDGDENLTFGIERPKVINRNGVAWEACNNEWTLPIVRLFAMLRNLSEDEMINLEVHPVKTQVISSGILWGTGDIAAQTITRSTMKKHHKKLNDEEVFKINWKRVAITSMFGVGFVGPVGHFWYEYLDRFMKVQLQLPPKSMRFVAAKVALDGVIFGPLDLCLFFTYMGLTSGKSIPQVKEDLKRDFLPALVLEGGVWPIVQIANFRFIPVRSKKDKADATEDVKGIQQSKSLVRMMKAVMIRTEDGVHRGDLLYDHFSEKEELWFDFMADTGDNSRH</sequence>
<dbReference type="PANTHER" id="PTHR11266">
    <property type="entry name" value="PEROXISOMAL MEMBRANE PROTEIN 2, PXMP2 MPV17"/>
    <property type="match status" value="1"/>
</dbReference>
<proteinExistence type="inferred from homology"/>
<feature type="transmembrane region" description="Helical" evidence="7">
    <location>
        <begin position="417"/>
        <end position="438"/>
    </location>
</feature>
<dbReference type="PANTHER" id="PTHR11266:SF17">
    <property type="entry name" value="PROTEIN MPV17"/>
    <property type="match status" value="1"/>
</dbReference>
<feature type="transmembrane region" description="Helical" evidence="7">
    <location>
        <begin position="375"/>
        <end position="397"/>
    </location>
</feature>
<evidence type="ECO:0000256" key="1">
    <source>
        <dbReference type="ARBA" id="ARBA00004141"/>
    </source>
</evidence>
<dbReference type="Pfam" id="PF04117">
    <property type="entry name" value="Mpv17_PMP22"/>
    <property type="match status" value="1"/>
</dbReference>
<evidence type="ECO:0000313" key="8">
    <source>
        <dbReference type="EMBL" id="KAF6147285.1"/>
    </source>
</evidence>
<dbReference type="OrthoDB" id="10267969at2759"/>
<evidence type="ECO:0000256" key="7">
    <source>
        <dbReference type="SAM" id="Phobius"/>
    </source>
</evidence>
<dbReference type="Proteomes" id="UP000541444">
    <property type="component" value="Unassembled WGS sequence"/>
</dbReference>
<accession>A0A7J7LXF6</accession>
<comment type="similarity">
    <text evidence="2">Belongs to the peroxisomal membrane protein PXMP2/4 family.</text>
</comment>
<feature type="transmembrane region" description="Helical" evidence="7">
    <location>
        <begin position="335"/>
        <end position="354"/>
    </location>
</feature>
<name>A0A7J7LXF6_9MAGN</name>
<protein>
    <submittedName>
        <fullName evidence="8">Uncharacterized protein</fullName>
    </submittedName>
</protein>
<evidence type="ECO:0000256" key="2">
    <source>
        <dbReference type="ARBA" id="ARBA00006824"/>
    </source>
</evidence>
<evidence type="ECO:0000256" key="6">
    <source>
        <dbReference type="SAM" id="Coils"/>
    </source>
</evidence>
<dbReference type="GO" id="GO:0005737">
    <property type="term" value="C:cytoplasm"/>
    <property type="evidence" value="ECO:0007669"/>
    <property type="project" value="TreeGrafter"/>
</dbReference>
<comment type="subcellular location">
    <subcellularLocation>
        <location evidence="1">Membrane</location>
        <topology evidence="1">Multi-pass membrane protein</topology>
    </subcellularLocation>
</comment>
<keyword evidence="3 7" id="KW-0812">Transmembrane</keyword>